<dbReference type="AlphaFoldDB" id="A0AAV9X0N6"/>
<name>A0AAV9X0N6_9PEZI</name>
<sequence length="270" mass="30365">MNPESEVEGGELVLAREIPIATPDIPKKVHKIKYLDIHPTGDISVRCCSAKEEDENRTLGFLRVSSHALSLASPVFRAMLDPAKGFKESQPLKDPDETREISLETHSMHAIVIVMRVIHHKNLANGDSMALIVMFHVATICDQYQLHEAVRPTMDSWVKSLWPGPNYLTPAALLPTELREVCSPHKRYTTRTAQSIHREAESGGPGHHKDFCRLWLWIAKVFNYPSILEECGEHGVFEIRMLDSDSFTFSGDDREIDPLLSAFVKSKSVA</sequence>
<dbReference type="Proteomes" id="UP001365542">
    <property type="component" value="Unassembled WGS sequence"/>
</dbReference>
<proteinExistence type="predicted"/>
<accession>A0AAV9X0N6</accession>
<keyword evidence="2" id="KW-1185">Reference proteome</keyword>
<evidence type="ECO:0000313" key="2">
    <source>
        <dbReference type="Proteomes" id="UP001365542"/>
    </source>
</evidence>
<reference evidence="1 2" key="1">
    <citation type="submission" date="2019-10" db="EMBL/GenBank/DDBJ databases">
        <authorList>
            <person name="Palmer J.M."/>
        </authorList>
    </citation>
    <scope>NUCLEOTIDE SEQUENCE [LARGE SCALE GENOMIC DNA]</scope>
    <source>
        <strain evidence="1 2">TWF694</strain>
    </source>
</reference>
<dbReference type="InterPro" id="IPR011333">
    <property type="entry name" value="SKP1/BTB/POZ_sf"/>
</dbReference>
<comment type="caution">
    <text evidence="1">The sequence shown here is derived from an EMBL/GenBank/DDBJ whole genome shotgun (WGS) entry which is preliminary data.</text>
</comment>
<organism evidence="1 2">
    <name type="scientific">Orbilia ellipsospora</name>
    <dbReference type="NCBI Taxonomy" id="2528407"/>
    <lineage>
        <taxon>Eukaryota</taxon>
        <taxon>Fungi</taxon>
        <taxon>Dikarya</taxon>
        <taxon>Ascomycota</taxon>
        <taxon>Pezizomycotina</taxon>
        <taxon>Orbiliomycetes</taxon>
        <taxon>Orbiliales</taxon>
        <taxon>Orbiliaceae</taxon>
        <taxon>Orbilia</taxon>
    </lineage>
</organism>
<dbReference type="Gene3D" id="3.30.710.10">
    <property type="entry name" value="Potassium Channel Kv1.1, Chain A"/>
    <property type="match status" value="1"/>
</dbReference>
<gene>
    <name evidence="1" type="ORF">TWF694_003130</name>
</gene>
<evidence type="ECO:0008006" key="3">
    <source>
        <dbReference type="Google" id="ProtNLM"/>
    </source>
</evidence>
<evidence type="ECO:0000313" key="1">
    <source>
        <dbReference type="EMBL" id="KAK6531967.1"/>
    </source>
</evidence>
<dbReference type="EMBL" id="JAVHJO010000012">
    <property type="protein sequence ID" value="KAK6531967.1"/>
    <property type="molecule type" value="Genomic_DNA"/>
</dbReference>
<protein>
    <recommendedName>
        <fullName evidence="3">BTB domain-containing protein</fullName>
    </recommendedName>
</protein>